<evidence type="ECO:0000313" key="1">
    <source>
        <dbReference type="EMBL" id="GIQ84797.1"/>
    </source>
</evidence>
<accession>A0A9K3CXF9</accession>
<dbReference type="Proteomes" id="UP000265618">
    <property type="component" value="Unassembled WGS sequence"/>
</dbReference>
<keyword evidence="2" id="KW-1185">Reference proteome</keyword>
<gene>
    <name evidence="1" type="ORF">KIPB_006358</name>
</gene>
<evidence type="ECO:0000313" key="2">
    <source>
        <dbReference type="Proteomes" id="UP000265618"/>
    </source>
</evidence>
<name>A0A9K3CXF9_9EUKA</name>
<dbReference type="AlphaFoldDB" id="A0A9K3CXF9"/>
<reference evidence="1 2" key="1">
    <citation type="journal article" date="2018" name="PLoS ONE">
        <title>The draft genome of Kipferlia bialata reveals reductive genome evolution in fornicate parasites.</title>
        <authorList>
            <person name="Tanifuji G."/>
            <person name="Takabayashi S."/>
            <person name="Kume K."/>
            <person name="Takagi M."/>
            <person name="Nakayama T."/>
            <person name="Kamikawa R."/>
            <person name="Inagaki Y."/>
            <person name="Hashimoto T."/>
        </authorList>
    </citation>
    <scope>NUCLEOTIDE SEQUENCE [LARGE SCALE GENOMIC DNA]</scope>
    <source>
        <strain evidence="1">NY0173</strain>
    </source>
</reference>
<protein>
    <submittedName>
        <fullName evidence="1">Uncharacterized protein</fullName>
    </submittedName>
</protein>
<comment type="caution">
    <text evidence="1">The sequence shown here is derived from an EMBL/GenBank/DDBJ whole genome shotgun (WGS) entry which is preliminary data.</text>
</comment>
<organism evidence="1 2">
    <name type="scientific">Kipferlia bialata</name>
    <dbReference type="NCBI Taxonomy" id="797122"/>
    <lineage>
        <taxon>Eukaryota</taxon>
        <taxon>Metamonada</taxon>
        <taxon>Carpediemonas-like organisms</taxon>
        <taxon>Kipferlia</taxon>
    </lineage>
</organism>
<proteinExistence type="predicted"/>
<dbReference type="EMBL" id="BDIP01001627">
    <property type="protein sequence ID" value="GIQ84797.1"/>
    <property type="molecule type" value="Genomic_DNA"/>
</dbReference>
<sequence>MPRPRAVVKPHQKPQDLRSVSGQMQLVRKGTCLECVAREAIPVDAVMSGMVAVLNGQVEESGRLTEVVVEGLPRDLPPAVRLRCVLDDSVIVFLTGADSLAALKAHPVVSWNAYCVLSVDRPFHAAMHARMQ</sequence>